<evidence type="ECO:0000256" key="2">
    <source>
        <dbReference type="PIRSR" id="PIRSR640198-3"/>
    </source>
</evidence>
<dbReference type="SUPFAM" id="SSF140931">
    <property type="entry name" value="Fic-like"/>
    <property type="match status" value="1"/>
</dbReference>
<dbReference type="Proteomes" id="UP000037507">
    <property type="component" value="Unassembled WGS sequence"/>
</dbReference>
<feature type="binding site" evidence="1">
    <location>
        <begin position="315"/>
        <end position="322"/>
    </location>
    <ligand>
        <name>ATP</name>
        <dbReference type="ChEBI" id="CHEBI:30616"/>
    </ligand>
</feature>
<gene>
    <name evidence="4" type="ORF">H663_019320</name>
</gene>
<evidence type="ECO:0000313" key="5">
    <source>
        <dbReference type="Proteomes" id="UP000037507"/>
    </source>
</evidence>
<dbReference type="Gene3D" id="1.10.3290.10">
    <property type="entry name" value="Fido-like domain"/>
    <property type="match status" value="1"/>
</dbReference>
<dbReference type="InterPro" id="IPR003812">
    <property type="entry name" value="Fido"/>
</dbReference>
<dbReference type="PANTHER" id="PTHR13504:SF38">
    <property type="entry name" value="FIDO DOMAIN-CONTAINING PROTEIN"/>
    <property type="match status" value="1"/>
</dbReference>
<organism evidence="4 5">
    <name type="scientific">Limnohabitans planktonicus II-D5</name>
    <dbReference type="NCBI Taxonomy" id="1293045"/>
    <lineage>
        <taxon>Bacteria</taxon>
        <taxon>Pseudomonadati</taxon>
        <taxon>Pseudomonadota</taxon>
        <taxon>Betaproteobacteria</taxon>
        <taxon>Burkholderiales</taxon>
        <taxon>Comamonadaceae</taxon>
        <taxon>Limnohabitans</taxon>
    </lineage>
</organism>
<dbReference type="InterPro" id="IPR036597">
    <property type="entry name" value="Fido-like_dom_sf"/>
</dbReference>
<protein>
    <submittedName>
        <fullName evidence="4">Cell filamentation protein Fic</fullName>
    </submittedName>
</protein>
<keyword evidence="1" id="KW-0067">ATP-binding</keyword>
<dbReference type="InterPro" id="IPR040198">
    <property type="entry name" value="Fido_containing"/>
</dbReference>
<evidence type="ECO:0000259" key="3">
    <source>
        <dbReference type="PROSITE" id="PS51459"/>
    </source>
</evidence>
<comment type="caution">
    <text evidence="4">The sequence shown here is derived from an EMBL/GenBank/DDBJ whole genome shotgun (WGS) entry which is preliminary data.</text>
</comment>
<dbReference type="EMBL" id="LFYT02000044">
    <property type="protein sequence ID" value="PVE41038.1"/>
    <property type="molecule type" value="Genomic_DNA"/>
</dbReference>
<name>A0A2T7U8M1_9BURK</name>
<dbReference type="OrthoDB" id="9807853at2"/>
<dbReference type="GO" id="GO:0005524">
    <property type="term" value="F:ATP binding"/>
    <property type="evidence" value="ECO:0007669"/>
    <property type="project" value="UniProtKB-KW"/>
</dbReference>
<dbReference type="RefSeq" id="WP_053173858.1">
    <property type="nucleotide sequence ID" value="NZ_LFYT02000044.1"/>
</dbReference>
<dbReference type="PROSITE" id="PS51459">
    <property type="entry name" value="FIDO"/>
    <property type="match status" value="1"/>
</dbReference>
<sequence length="468" mass="52478">MPDFNAQLLTAIQAQSDGFSLAEATEKWPDVPRRSLQRALAKWVAEGKIAPIGKARATRYVANSEIAPKVLAYALPTSVGLSESSTWQAEEELSTGQWPLSPDSKDIRAYLAQPWTTRQAVGYQSEFLQAYQPNVTFYLPQPVRAQLHRMGRTGPGPQPAGTYGRAVLDRLLIDLSWASSHLEGNTYTRLDTRALIAHGQQAQGHGVTETQMILNHKAAIELLMDNVAAPQFSRYLLMNLHSALSENLLESPEDEGRLRLHPVQIGQSVYQPPSGQSLIGTLLDEALAKFNAIEDPFEQSFFAMVHLPYLQPFADCNKRTSRLLANWPLLRANLCPLTFLGVSQDWYTASVLGVYEMRRVELLRDLFMWAYERSTKEYLTAKSSVVEPDVLRLTYRDAIRHIVKAVVQNPEQDPLALVATQVALAAPGPDRENVRALVMQELRRLHEGVLARYGLRPAEMERWRSIQG</sequence>
<dbReference type="PANTHER" id="PTHR13504">
    <property type="entry name" value="FIDO DOMAIN-CONTAINING PROTEIN DDB_G0283145"/>
    <property type="match status" value="1"/>
</dbReference>
<keyword evidence="5" id="KW-1185">Reference proteome</keyword>
<reference evidence="4" key="1">
    <citation type="submission" date="2017-04" db="EMBL/GenBank/DDBJ databases">
        <title>Unexpected and diverse lifestyles within the genus Limnohabitans.</title>
        <authorList>
            <person name="Kasalicky V."/>
            <person name="Mehrshad M."/>
            <person name="Andrei S.-A."/>
            <person name="Salcher M."/>
            <person name="Kratochvilova H."/>
            <person name="Simek K."/>
            <person name="Ghai R."/>
        </authorList>
    </citation>
    <scope>NUCLEOTIDE SEQUENCE [LARGE SCALE GENOMIC DNA]</scope>
    <source>
        <strain evidence="4">II-D5</strain>
    </source>
</reference>
<feature type="site" description="Important for autoinhibition of adenylyltransferase activity" evidence="2">
    <location>
        <position position="183"/>
    </location>
</feature>
<dbReference type="AlphaFoldDB" id="A0A2T7U8M1"/>
<proteinExistence type="predicted"/>
<dbReference type="Pfam" id="PF02661">
    <property type="entry name" value="Fic"/>
    <property type="match status" value="1"/>
</dbReference>
<accession>A0A2T7U8M1</accession>
<feature type="domain" description="Fido" evidence="3">
    <location>
        <begin position="232"/>
        <end position="372"/>
    </location>
</feature>
<keyword evidence="1" id="KW-0547">Nucleotide-binding</keyword>
<evidence type="ECO:0000313" key="4">
    <source>
        <dbReference type="EMBL" id="PVE41038.1"/>
    </source>
</evidence>
<dbReference type="STRING" id="1293045.H663_13175"/>
<evidence type="ECO:0000256" key="1">
    <source>
        <dbReference type="PIRSR" id="PIRSR640198-2"/>
    </source>
</evidence>